<evidence type="ECO:0000313" key="4">
    <source>
        <dbReference type="EMBL" id="QGT77786.1"/>
    </source>
</evidence>
<evidence type="ECO:0000313" key="5">
    <source>
        <dbReference type="Proteomes" id="UP000427716"/>
    </source>
</evidence>
<reference evidence="4 5" key="1">
    <citation type="submission" date="2019-11" db="EMBL/GenBank/DDBJ databases">
        <authorList>
            <person name="Zhang J."/>
            <person name="Sun C."/>
        </authorList>
    </citation>
    <scope>NUCLEOTIDE SEQUENCE [LARGE SCALE GENOMIC DNA]</scope>
    <source>
        <strain evidence="5">sp2</strain>
    </source>
</reference>
<sequence>MTEATEHALEQAERIVQYAKYSDRFMVVEGDSAAERRAFVKLIGQKLPRQVRPVVLRADSGNGSAALIDQLSTLLQLSAGIETIDQLITAATAALEGQDRLLIVVENADHWLASSAADALFDLITQSHELARERILFLLVGAAGLCEQTETAQPLAGLVADLHCVQLLGTTQSGAATSAATAAGTSAAADAPSESPRVESASAAGRGHDGPRPTPANRPIWTSPTLLIAAVISIAVVAIGVFALLGRSDDPTQSSSERAIALDESTEQTGQAAPADTEKTERETTDEPTDSGSASGADSQTEEAPASETDTAALPDHGLPPHVPFPDESTDEAEASGTAEVTSSDTAATEPTDGSDSTEAGEQAADATTTPVTEDAQGTAASTPPTDVDNAWFRDQPRARAAIQLAAFGKLEGAESMIERFATDEQPREQWRIYTQAVNGKVLYTVTFGDFASAERAAHAIDALPTALRELKPYPRSVGAIQDRLTDPAS</sequence>
<protein>
    <recommendedName>
        <fullName evidence="3">SPOR domain-containing protein</fullName>
    </recommendedName>
</protein>
<feature type="region of interest" description="Disordered" evidence="1">
    <location>
        <begin position="186"/>
        <end position="219"/>
    </location>
</feature>
<dbReference type="InterPro" id="IPR036680">
    <property type="entry name" value="SPOR-like_sf"/>
</dbReference>
<dbReference type="GO" id="GO:0042834">
    <property type="term" value="F:peptidoglycan binding"/>
    <property type="evidence" value="ECO:0007669"/>
    <property type="project" value="InterPro"/>
</dbReference>
<feature type="region of interest" description="Disordered" evidence="1">
    <location>
        <begin position="247"/>
        <end position="390"/>
    </location>
</feature>
<keyword evidence="2" id="KW-0812">Transmembrane</keyword>
<accession>A0A6I6CTK1</accession>
<evidence type="ECO:0000256" key="1">
    <source>
        <dbReference type="SAM" id="MobiDB-lite"/>
    </source>
</evidence>
<dbReference type="AlphaFoldDB" id="A0A6I6CTK1"/>
<name>A0A6I6CTK1_9GAMM</name>
<feature type="compositionally biased region" description="Basic and acidic residues" evidence="1">
    <location>
        <begin position="276"/>
        <end position="285"/>
    </location>
</feature>
<keyword evidence="2" id="KW-1133">Transmembrane helix</keyword>
<evidence type="ECO:0000256" key="2">
    <source>
        <dbReference type="SAM" id="Phobius"/>
    </source>
</evidence>
<dbReference type="KEGG" id="ghl:GM160_02145"/>
<feature type="transmembrane region" description="Helical" evidence="2">
    <location>
        <begin position="226"/>
        <end position="245"/>
    </location>
</feature>
<keyword evidence="5" id="KW-1185">Reference proteome</keyword>
<keyword evidence="2" id="KW-0472">Membrane</keyword>
<dbReference type="Proteomes" id="UP000427716">
    <property type="component" value="Chromosome"/>
</dbReference>
<dbReference type="RefSeq" id="WP_156227796.1">
    <property type="nucleotide sequence ID" value="NZ_CP046415.1"/>
</dbReference>
<gene>
    <name evidence="4" type="ORF">GM160_02145</name>
</gene>
<evidence type="ECO:0000259" key="3">
    <source>
        <dbReference type="PROSITE" id="PS51724"/>
    </source>
</evidence>
<dbReference type="SUPFAM" id="SSF110997">
    <property type="entry name" value="Sporulation related repeat"/>
    <property type="match status" value="1"/>
</dbReference>
<dbReference type="InterPro" id="IPR007730">
    <property type="entry name" value="SPOR-like_dom"/>
</dbReference>
<dbReference type="PROSITE" id="PS51724">
    <property type="entry name" value="SPOR"/>
    <property type="match status" value="1"/>
</dbReference>
<proteinExistence type="predicted"/>
<feature type="compositionally biased region" description="Polar residues" evidence="1">
    <location>
        <begin position="339"/>
        <end position="372"/>
    </location>
</feature>
<dbReference type="Gene3D" id="3.30.70.1070">
    <property type="entry name" value="Sporulation related repeat"/>
    <property type="match status" value="1"/>
</dbReference>
<dbReference type="EMBL" id="CP046415">
    <property type="protein sequence ID" value="QGT77786.1"/>
    <property type="molecule type" value="Genomic_DNA"/>
</dbReference>
<organism evidence="4 5">
    <name type="scientific">Guyparkeria halophila</name>
    <dbReference type="NCBI Taxonomy" id="47960"/>
    <lineage>
        <taxon>Bacteria</taxon>
        <taxon>Pseudomonadati</taxon>
        <taxon>Pseudomonadota</taxon>
        <taxon>Gammaproteobacteria</taxon>
        <taxon>Chromatiales</taxon>
        <taxon>Thioalkalibacteraceae</taxon>
        <taxon>Guyparkeria</taxon>
    </lineage>
</organism>
<feature type="domain" description="SPOR" evidence="3">
    <location>
        <begin position="395"/>
        <end position="477"/>
    </location>
</feature>
<dbReference type="Pfam" id="PF05036">
    <property type="entry name" value="SPOR"/>
    <property type="match status" value="1"/>
</dbReference>